<dbReference type="CDD" id="cd13132">
    <property type="entry name" value="MATE_eukaryotic"/>
    <property type="match status" value="1"/>
</dbReference>
<dbReference type="Proteomes" id="UP000697127">
    <property type="component" value="Unassembled WGS sequence"/>
</dbReference>
<evidence type="ECO:0000256" key="5">
    <source>
        <dbReference type="ARBA" id="ARBA00023136"/>
    </source>
</evidence>
<evidence type="ECO:0000256" key="6">
    <source>
        <dbReference type="SAM" id="Phobius"/>
    </source>
</evidence>
<dbReference type="NCBIfam" id="TIGR00797">
    <property type="entry name" value="matE"/>
    <property type="match status" value="1"/>
</dbReference>
<accession>A0A9P6WRP0</accession>
<dbReference type="GO" id="GO:0015297">
    <property type="term" value="F:antiporter activity"/>
    <property type="evidence" value="ECO:0007669"/>
    <property type="project" value="InterPro"/>
</dbReference>
<organism evidence="7 8">
    <name type="scientific">Pichia californica</name>
    <dbReference type="NCBI Taxonomy" id="460514"/>
    <lineage>
        <taxon>Eukaryota</taxon>
        <taxon>Fungi</taxon>
        <taxon>Dikarya</taxon>
        <taxon>Ascomycota</taxon>
        <taxon>Saccharomycotina</taxon>
        <taxon>Pichiomycetes</taxon>
        <taxon>Pichiales</taxon>
        <taxon>Pichiaceae</taxon>
        <taxon>Pichia</taxon>
    </lineage>
</organism>
<dbReference type="PANTHER" id="PTHR11206">
    <property type="entry name" value="MULTIDRUG RESISTANCE PROTEIN"/>
    <property type="match status" value="1"/>
</dbReference>
<evidence type="ECO:0000313" key="7">
    <source>
        <dbReference type="EMBL" id="KAG0691208.1"/>
    </source>
</evidence>
<evidence type="ECO:0008006" key="9">
    <source>
        <dbReference type="Google" id="ProtNLM"/>
    </source>
</evidence>
<keyword evidence="5 6" id="KW-0472">Membrane</keyword>
<dbReference type="GO" id="GO:0042910">
    <property type="term" value="F:xenobiotic transmembrane transporter activity"/>
    <property type="evidence" value="ECO:0007669"/>
    <property type="project" value="InterPro"/>
</dbReference>
<dbReference type="EMBL" id="PUHW01000005">
    <property type="protein sequence ID" value="KAG0691208.1"/>
    <property type="molecule type" value="Genomic_DNA"/>
</dbReference>
<feature type="transmembrane region" description="Helical" evidence="6">
    <location>
        <begin position="414"/>
        <end position="432"/>
    </location>
</feature>
<feature type="transmembrane region" description="Helical" evidence="6">
    <location>
        <begin position="147"/>
        <end position="168"/>
    </location>
</feature>
<sequence>MQCVFCCPVSVPPAPAGRPGQKQCCKLQVASCKLQTKQPDATSGRRAGIPRNWNRQMMIMIDDDDNRWQFAGHHEAQHTMNPSYGSVTDLESADLFSDTTKQSTTLLNETKIILKSSLPLAITFFLQYSLSVVSIFTVSRIGKVELAAVSLATMTFNITSSIFTGMSTSLETLCSQAYGAKNFKLVGLYYQRCFTIILIFNLPLILIWWYSGFFLKFIVIDENLAILAQSYLRIMIFSTPAYIFFETTKRFLQSQNIFVAGQYVLFIVSPINIILNYLLVWNKYIGLGFIGAPLATTISYWIGALLLLSYIYFIKGNECWYGFNLKQCFQNWSSILPLALNGTAMLLSEFIAFEILTLSSAKFGTSTLAAQSIASTLATLSFQIPFSVSVATSTRIANLLGANLKLNSIISKNASYLISLFLSILNFSLLFFTKNFIIKLFTNDIKVINLSIKILKILSINQLYDCPNIIGAGILRAQGRQEIGSKLNLLCYYIIAIPLALYLGFNCNLKVTGLWIGLGIGVFCLSISEFVMILRSDWDSIIENANDRSRIDIN</sequence>
<feature type="transmembrane region" description="Helical" evidence="6">
    <location>
        <begin position="257"/>
        <end position="279"/>
    </location>
</feature>
<keyword evidence="8" id="KW-1185">Reference proteome</keyword>
<proteinExistence type="inferred from homology"/>
<evidence type="ECO:0000256" key="4">
    <source>
        <dbReference type="ARBA" id="ARBA00022989"/>
    </source>
</evidence>
<evidence type="ECO:0000313" key="8">
    <source>
        <dbReference type="Proteomes" id="UP000697127"/>
    </source>
</evidence>
<dbReference type="InterPro" id="IPR045069">
    <property type="entry name" value="MATE_euk"/>
</dbReference>
<keyword evidence="3 6" id="KW-0812">Transmembrane</keyword>
<feature type="transmembrane region" description="Helical" evidence="6">
    <location>
        <begin position="118"/>
        <end position="141"/>
    </location>
</feature>
<feature type="transmembrane region" description="Helical" evidence="6">
    <location>
        <begin position="511"/>
        <end position="534"/>
    </location>
</feature>
<dbReference type="InterPro" id="IPR002528">
    <property type="entry name" value="MATE_fam"/>
</dbReference>
<comment type="similarity">
    <text evidence="2">Belongs to the multi antimicrobial extrusion (MATE) (TC 2.A.66.1) family.</text>
</comment>
<feature type="transmembrane region" description="Helical" evidence="6">
    <location>
        <begin position="285"/>
        <end position="314"/>
    </location>
</feature>
<dbReference type="GO" id="GO:0016020">
    <property type="term" value="C:membrane"/>
    <property type="evidence" value="ECO:0007669"/>
    <property type="project" value="UniProtKB-SubCell"/>
</dbReference>
<evidence type="ECO:0000256" key="1">
    <source>
        <dbReference type="ARBA" id="ARBA00004141"/>
    </source>
</evidence>
<feature type="transmembrane region" description="Helical" evidence="6">
    <location>
        <begin position="189"/>
        <end position="211"/>
    </location>
</feature>
<dbReference type="AlphaFoldDB" id="A0A9P6WRP0"/>
<evidence type="ECO:0000256" key="3">
    <source>
        <dbReference type="ARBA" id="ARBA00022692"/>
    </source>
</evidence>
<evidence type="ECO:0000256" key="2">
    <source>
        <dbReference type="ARBA" id="ARBA00010199"/>
    </source>
</evidence>
<keyword evidence="4 6" id="KW-1133">Transmembrane helix</keyword>
<reference evidence="7" key="1">
    <citation type="submission" date="2020-11" db="EMBL/GenBank/DDBJ databases">
        <title>Kefir isolates.</title>
        <authorList>
            <person name="Marcisauskas S."/>
            <person name="Kim Y."/>
            <person name="Blasche S."/>
        </authorList>
    </citation>
    <scope>NUCLEOTIDE SEQUENCE</scope>
    <source>
        <strain evidence="7">Olga-1</strain>
    </source>
</reference>
<dbReference type="GO" id="GO:1990961">
    <property type="term" value="P:xenobiotic detoxification by transmembrane export across the plasma membrane"/>
    <property type="evidence" value="ECO:0007669"/>
    <property type="project" value="InterPro"/>
</dbReference>
<comment type="subcellular location">
    <subcellularLocation>
        <location evidence="1">Membrane</location>
        <topology evidence="1">Multi-pass membrane protein</topology>
    </subcellularLocation>
</comment>
<feature type="transmembrane region" description="Helical" evidence="6">
    <location>
        <begin position="335"/>
        <end position="356"/>
    </location>
</feature>
<gene>
    <name evidence="7" type="ORF">C6P40_004020</name>
</gene>
<name>A0A9P6WRP0_9ASCO</name>
<dbReference type="Pfam" id="PF01554">
    <property type="entry name" value="MatE"/>
    <property type="match status" value="2"/>
</dbReference>
<comment type="caution">
    <text evidence="7">The sequence shown here is derived from an EMBL/GenBank/DDBJ whole genome shotgun (WGS) entry which is preliminary data.</text>
</comment>
<feature type="transmembrane region" description="Helical" evidence="6">
    <location>
        <begin position="487"/>
        <end position="505"/>
    </location>
</feature>
<protein>
    <recommendedName>
        <fullName evidence="9">MATE efflux family protein</fullName>
    </recommendedName>
</protein>